<accession>A0A6L2ZKM8</accession>
<protein>
    <submittedName>
        <fullName evidence="2">DNA primase</fullName>
    </submittedName>
</protein>
<dbReference type="Pfam" id="PF13148">
    <property type="entry name" value="DUF3987"/>
    <property type="match status" value="1"/>
</dbReference>
<sequence length="504" mass="56952">MNSMNLTDAPLSPHKEMTQNSDWQPPIQINEQSTAAEYPLDALPTIIRNAVSSYHCYGQQPIPLIASSALANISLACQAHANVARDHYLVSPVSLYFLTAALSGERKSAADSVFSNASKQWEDRVRKQRAPAVSTAKSLHYAWSMEKEGLLTQIKRSMITGDNTEDLKLLLSNLMRQEPEIPLQPRLYFEDATQEALAFSLSDGWPSASLWSDEAGIVLGSHSMQGNPLRFIALLNRLWDGKSFTAHRKTSDDYTLEHRRLTLNLMMQPILLQKLANQAKGIGRQSGFLARCLLAYPESAMGSRFYQEPPESRKYMAEYEKHLTACLNQTKKLTRQGCHPIPTLFFSRQAKQKWILFFNSLEMGLKNEGLWVDVKDFASKTAENAARLAALFHLFEGAVGDISLVHTEQAIEIVNWHLQEAKRLLAPTSANTRYQDAKRLMKWLLSKGLQRTTPRAIQQSSPVRDKDQRNHALDMLIEHHWIRIQKEGGKTVITINPQVMASWC</sequence>
<proteinExistence type="predicted"/>
<feature type="region of interest" description="Disordered" evidence="1">
    <location>
        <begin position="1"/>
        <end position="22"/>
    </location>
</feature>
<reference evidence="2 3" key="1">
    <citation type="submission" date="2020-06" db="EMBL/GenBank/DDBJ databases">
        <title>The genome sequence of Candidatus Regiella insecticola strain Tut.</title>
        <authorList>
            <person name="Nikoh N."/>
            <person name="Tsuchida T."/>
            <person name="Koga R."/>
            <person name="Oshima K."/>
            <person name="Hattori M."/>
            <person name="Fukatsu T."/>
        </authorList>
    </citation>
    <scope>NUCLEOTIDE SEQUENCE [LARGE SCALE GENOMIC DNA]</scope>
    <source>
        <strain evidence="2 3">Tut</strain>
    </source>
</reference>
<gene>
    <name evidence="2" type="primary">traC</name>
    <name evidence="2" type="ORF">RINTU1_05020</name>
</gene>
<dbReference type="InterPro" id="IPR025048">
    <property type="entry name" value="DUF3987"/>
</dbReference>
<dbReference type="Proteomes" id="UP000504714">
    <property type="component" value="Unassembled WGS sequence"/>
</dbReference>
<dbReference type="AlphaFoldDB" id="A0A6L2ZKM8"/>
<organism evidence="2 3">
    <name type="scientific">Candidatus Regiella insecticola</name>
    <dbReference type="NCBI Taxonomy" id="138073"/>
    <lineage>
        <taxon>Bacteria</taxon>
        <taxon>Pseudomonadati</taxon>
        <taxon>Pseudomonadota</taxon>
        <taxon>Gammaproteobacteria</taxon>
        <taxon>Enterobacterales</taxon>
        <taxon>Enterobacteriaceae</taxon>
        <taxon>aphid secondary symbionts</taxon>
        <taxon>Candidatus Regiella</taxon>
    </lineage>
</organism>
<evidence type="ECO:0000256" key="1">
    <source>
        <dbReference type="SAM" id="MobiDB-lite"/>
    </source>
</evidence>
<evidence type="ECO:0000313" key="3">
    <source>
        <dbReference type="Proteomes" id="UP000504714"/>
    </source>
</evidence>
<dbReference type="EMBL" id="BLXO01000001">
    <property type="protein sequence ID" value="GFN45383.1"/>
    <property type="molecule type" value="Genomic_DNA"/>
</dbReference>
<evidence type="ECO:0000313" key="2">
    <source>
        <dbReference type="EMBL" id="GFN45383.1"/>
    </source>
</evidence>
<comment type="caution">
    <text evidence="2">The sequence shown here is derived from an EMBL/GenBank/DDBJ whole genome shotgun (WGS) entry which is preliminary data.</text>
</comment>
<name>A0A6L2ZKM8_9ENTR</name>